<feature type="domain" description="SPRY-associated" evidence="4">
    <location>
        <begin position="1"/>
        <end position="53"/>
    </location>
</feature>
<reference evidence="5 6" key="1">
    <citation type="submission" date="2015-08" db="EMBL/GenBank/DDBJ databases">
        <title>The genome of the Asian arowana (Scleropages formosus).</title>
        <authorList>
            <person name="Tan M.H."/>
            <person name="Gan H.M."/>
            <person name="Croft L.J."/>
            <person name="Austin C.M."/>
        </authorList>
    </citation>
    <scope>NUCLEOTIDE SEQUENCE [LARGE SCALE GENOMIC DNA]</scope>
    <source>
        <strain evidence="5">Aro1</strain>
    </source>
</reference>
<dbReference type="Gene3D" id="2.60.120.920">
    <property type="match status" value="2"/>
</dbReference>
<dbReference type="InterPro" id="IPR013320">
    <property type="entry name" value="ConA-like_dom_sf"/>
</dbReference>
<dbReference type="InterPro" id="IPR043136">
    <property type="entry name" value="B30.2/SPRY_sf"/>
</dbReference>
<dbReference type="Proteomes" id="UP000034805">
    <property type="component" value="Unassembled WGS sequence"/>
</dbReference>
<proteinExistence type="predicted"/>
<evidence type="ECO:0000256" key="2">
    <source>
        <dbReference type="ARBA" id="ARBA00022771"/>
    </source>
</evidence>
<feature type="non-terminal residue" evidence="5">
    <location>
        <position position="92"/>
    </location>
</feature>
<dbReference type="PANTHER" id="PTHR25465">
    <property type="entry name" value="B-BOX DOMAIN CONTAINING"/>
    <property type="match status" value="1"/>
</dbReference>
<evidence type="ECO:0000313" key="6">
    <source>
        <dbReference type="Proteomes" id="UP000034805"/>
    </source>
</evidence>
<evidence type="ECO:0000313" key="5">
    <source>
        <dbReference type="EMBL" id="KPP56154.1"/>
    </source>
</evidence>
<dbReference type="SUPFAM" id="SSF49899">
    <property type="entry name" value="Concanavalin A-like lectins/glucanases"/>
    <property type="match status" value="1"/>
</dbReference>
<keyword evidence="3" id="KW-0862">Zinc</keyword>
<dbReference type="InterPro" id="IPR006574">
    <property type="entry name" value="PRY"/>
</dbReference>
<evidence type="ECO:0000256" key="1">
    <source>
        <dbReference type="ARBA" id="ARBA00022723"/>
    </source>
</evidence>
<dbReference type="EMBL" id="JARO02026364">
    <property type="protein sequence ID" value="KPP56154.1"/>
    <property type="molecule type" value="Genomic_DNA"/>
</dbReference>
<dbReference type="SMART" id="SM00589">
    <property type="entry name" value="PRY"/>
    <property type="match status" value="1"/>
</dbReference>
<organism evidence="5 6">
    <name type="scientific">Scleropages formosus</name>
    <name type="common">Asian bonytongue</name>
    <name type="synonym">Osteoglossum formosum</name>
    <dbReference type="NCBI Taxonomy" id="113540"/>
    <lineage>
        <taxon>Eukaryota</taxon>
        <taxon>Metazoa</taxon>
        <taxon>Chordata</taxon>
        <taxon>Craniata</taxon>
        <taxon>Vertebrata</taxon>
        <taxon>Euteleostomi</taxon>
        <taxon>Actinopterygii</taxon>
        <taxon>Neopterygii</taxon>
        <taxon>Teleostei</taxon>
        <taxon>Osteoglossocephala</taxon>
        <taxon>Osteoglossomorpha</taxon>
        <taxon>Osteoglossiformes</taxon>
        <taxon>Osteoglossidae</taxon>
        <taxon>Scleropages</taxon>
    </lineage>
</organism>
<dbReference type="AlphaFoldDB" id="A0A0P7W0Q7"/>
<name>A0A0P7W0Q7_SCLFO</name>
<gene>
    <name evidence="5" type="ORF">Z043_126287</name>
</gene>
<dbReference type="Pfam" id="PF13765">
    <property type="entry name" value="PRY"/>
    <property type="match status" value="1"/>
</dbReference>
<sequence length="92" mass="10614">SCHLTLDPNSANTHLYLFEDNRKVTWRSEKQQYPDHPDRFDCFPQVLCAESLSDNDKSWILSCCGGSYSVWHNNRETAIPVPTSHRLGVYVD</sequence>
<evidence type="ECO:0000259" key="4">
    <source>
        <dbReference type="SMART" id="SM00589"/>
    </source>
</evidence>
<dbReference type="GO" id="GO:0008270">
    <property type="term" value="F:zinc ion binding"/>
    <property type="evidence" value="ECO:0007669"/>
    <property type="project" value="UniProtKB-KW"/>
</dbReference>
<accession>A0A0P7W0Q7</accession>
<keyword evidence="1" id="KW-0479">Metal-binding</keyword>
<feature type="non-terminal residue" evidence="5">
    <location>
        <position position="1"/>
    </location>
</feature>
<dbReference type="InterPro" id="IPR051051">
    <property type="entry name" value="E3_ubiq-ligase_TRIM/RNF"/>
</dbReference>
<evidence type="ECO:0000256" key="3">
    <source>
        <dbReference type="ARBA" id="ARBA00022833"/>
    </source>
</evidence>
<protein>
    <recommendedName>
        <fullName evidence="4">SPRY-associated domain-containing protein</fullName>
    </recommendedName>
</protein>
<dbReference type="PANTHER" id="PTHR25465:SF80">
    <property type="entry name" value="TRIPARTITE MOTIF-CONTAINING PROTEIN 16-LIKE"/>
    <property type="match status" value="1"/>
</dbReference>
<keyword evidence="2" id="KW-0863">Zinc-finger</keyword>
<comment type="caution">
    <text evidence="5">The sequence shown here is derived from an EMBL/GenBank/DDBJ whole genome shotgun (WGS) entry which is preliminary data.</text>
</comment>